<comment type="caution">
    <text evidence="2">The sequence shown here is derived from an EMBL/GenBank/DDBJ whole genome shotgun (WGS) entry which is preliminary data.</text>
</comment>
<evidence type="ECO:0000313" key="2">
    <source>
        <dbReference type="EMBL" id="MBH0780981.1"/>
    </source>
</evidence>
<dbReference type="Gene3D" id="3.40.50.300">
    <property type="entry name" value="P-loop containing nucleotide triphosphate hydrolases"/>
    <property type="match status" value="1"/>
</dbReference>
<sequence>MNNSRQPASGPTISFEKTSAHGAITVTNNYGGTPGQPVASSPLAGIGVGASGVIPQEPEHYIARDQVGELETGLAGQRIAVVVTGMRGAGKTHLAAAYARRVLDRREGLVGWINAESAESLYTGLAILAERFGATAPNGDTRVSVRLLRDLLSSSDDRHLLVLDNAGDVDLLREVLPVHGGTRVVITTTDHAMTALTPVVVTAGEGYTPDQARTYLRAATSITDPDGETRLFAQLGYLPLALAAAATSIAPPNAPRSTYRDYLRRLREQPLPQALRLREGHEYPLPVDQALLLAVDTARASTGTPELDTAIAWLLGLFALLSPTGIRRSLLTHPDPSVNTHVDDAIVHCTQRSLLTWSTTNETLIAHRLTARVLLEDAFDHHTTTKLLTDTLAMLAPHLFDRGQAWARRVEGAHLVDQIEAIHDTGLPELTAMTTPRRWLRRSRPQPTPLATAALGSLRWAATQSRVAVDLQRAIPLAERLLRLAEQNYGIDHTQTTICRDELANAYRSAGRLDEAIPLVERILTDFEMVLGDEHPNTLIFRNNLAYAYESVGRLGEAIPLLERTLTDSERVLGDEHPDTLTSRNNLAGAYRSVGRLGEAIPLYERTLTDRQRLLGDEHPDTLTSRNNLAGAYESVGRSGEAILLYERTLTDRQRLLGDEHPDTLTSRNNLAGAYESVGRLGEAIPLLERTLTDFERVLGDEHPDTLTSCNNLASAYESVGRSGEAIPLLERTLTDRRRLLGDEHPDTLASRNNLAGAYRSVGRLGEAIPLYERTLTDRQRLLGDEHPDTLTSRNNLAGAYRSVGRLGEAIPLLERTLTDFERVLGDEHPDTLTSRNNLAYTYESVGRLDAAILLYERTLTDCERALGEDHPKTGVVRGNLVAARERRDSR</sequence>
<dbReference type="AlphaFoldDB" id="A0A931N6W8"/>
<dbReference type="InterPro" id="IPR027417">
    <property type="entry name" value="P-loop_NTPase"/>
</dbReference>
<protein>
    <submittedName>
        <fullName evidence="2">Tetratricopeptide repeat protein</fullName>
    </submittedName>
</protein>
<organism evidence="2 3">
    <name type="scientific">Nocardia bovistercoris</name>
    <dbReference type="NCBI Taxonomy" id="2785916"/>
    <lineage>
        <taxon>Bacteria</taxon>
        <taxon>Bacillati</taxon>
        <taxon>Actinomycetota</taxon>
        <taxon>Actinomycetes</taxon>
        <taxon>Mycobacteriales</taxon>
        <taxon>Nocardiaceae</taxon>
        <taxon>Nocardia</taxon>
    </lineage>
</organism>
<dbReference type="InterPro" id="IPR011990">
    <property type="entry name" value="TPR-like_helical_dom_sf"/>
</dbReference>
<dbReference type="EMBL" id="JADMLG010000019">
    <property type="protein sequence ID" value="MBH0780981.1"/>
    <property type="molecule type" value="Genomic_DNA"/>
</dbReference>
<dbReference type="PRINTS" id="PR00381">
    <property type="entry name" value="KINESINLIGHT"/>
</dbReference>
<feature type="domain" description="ORC1/DEAH AAA+ ATPase" evidence="1">
    <location>
        <begin position="80"/>
        <end position="168"/>
    </location>
</feature>
<gene>
    <name evidence="2" type="ORF">IT779_32390</name>
</gene>
<proteinExistence type="predicted"/>
<dbReference type="Gene3D" id="1.25.40.10">
    <property type="entry name" value="Tetratricopeptide repeat domain"/>
    <property type="match status" value="3"/>
</dbReference>
<dbReference type="SUPFAM" id="SSF48452">
    <property type="entry name" value="TPR-like"/>
    <property type="match status" value="3"/>
</dbReference>
<dbReference type="Proteomes" id="UP000655751">
    <property type="component" value="Unassembled WGS sequence"/>
</dbReference>
<dbReference type="Pfam" id="PF13374">
    <property type="entry name" value="TPR_10"/>
    <property type="match status" value="1"/>
</dbReference>
<evidence type="ECO:0000313" key="3">
    <source>
        <dbReference type="Proteomes" id="UP000655751"/>
    </source>
</evidence>
<name>A0A931N6W8_9NOCA</name>
<dbReference type="GO" id="GO:0016887">
    <property type="term" value="F:ATP hydrolysis activity"/>
    <property type="evidence" value="ECO:0007669"/>
    <property type="project" value="InterPro"/>
</dbReference>
<keyword evidence="3" id="KW-1185">Reference proteome</keyword>
<dbReference type="PANTHER" id="PTHR46082:SF6">
    <property type="entry name" value="AAA+ ATPASE DOMAIN-CONTAINING PROTEIN-RELATED"/>
    <property type="match status" value="1"/>
</dbReference>
<dbReference type="InterPro" id="IPR049945">
    <property type="entry name" value="AAA_22"/>
</dbReference>
<reference evidence="2" key="1">
    <citation type="submission" date="2020-11" db="EMBL/GenBank/DDBJ databases">
        <title>Nocardia NEAU-351.nov., a novel actinomycete isolated from the cow dung.</title>
        <authorList>
            <person name="Zhang X."/>
        </authorList>
    </citation>
    <scope>NUCLEOTIDE SEQUENCE</scope>
    <source>
        <strain evidence="2">NEAU-351</strain>
    </source>
</reference>
<dbReference type="RefSeq" id="WP_198429179.1">
    <property type="nucleotide sequence ID" value="NZ_JADMLG010000019.1"/>
</dbReference>
<dbReference type="Pfam" id="PF13401">
    <property type="entry name" value="AAA_22"/>
    <property type="match status" value="1"/>
</dbReference>
<dbReference type="Pfam" id="PF13424">
    <property type="entry name" value="TPR_12"/>
    <property type="match status" value="4"/>
</dbReference>
<accession>A0A931N6W8</accession>
<dbReference type="PANTHER" id="PTHR46082">
    <property type="entry name" value="ATP/GTP-BINDING PROTEIN-RELATED"/>
    <property type="match status" value="1"/>
</dbReference>
<evidence type="ECO:0000259" key="1">
    <source>
        <dbReference type="Pfam" id="PF13401"/>
    </source>
</evidence>
<dbReference type="SUPFAM" id="SSF52540">
    <property type="entry name" value="P-loop containing nucleoside triphosphate hydrolases"/>
    <property type="match status" value="1"/>
</dbReference>
<dbReference type="InterPro" id="IPR053137">
    <property type="entry name" value="NLR-like"/>
</dbReference>